<name>A0A1E1XN39_AMBSC</name>
<accession>A0A1E1XN39</accession>
<feature type="non-terminal residue" evidence="4">
    <location>
        <position position="394"/>
    </location>
</feature>
<evidence type="ECO:0000313" key="4">
    <source>
        <dbReference type="EMBL" id="JAU00666.1"/>
    </source>
</evidence>
<dbReference type="PANTHER" id="PTHR45690:SF19">
    <property type="entry name" value="NACHT, LRR AND PYD DOMAINS-CONTAINING PROTEIN 3"/>
    <property type="match status" value="1"/>
</dbReference>
<dbReference type="InterPro" id="IPR032675">
    <property type="entry name" value="LRR_dom_sf"/>
</dbReference>
<dbReference type="Pfam" id="PF13516">
    <property type="entry name" value="LRR_6"/>
    <property type="match status" value="2"/>
</dbReference>
<dbReference type="InterPro" id="IPR050637">
    <property type="entry name" value="NLRP_innate_immun_reg"/>
</dbReference>
<dbReference type="SMART" id="SM00368">
    <property type="entry name" value="LRR_RI"/>
    <property type="match status" value="5"/>
</dbReference>
<protein>
    <submittedName>
        <fullName evidence="4">Putative ran gtpase-activating protein</fullName>
    </submittedName>
</protein>
<dbReference type="PANTHER" id="PTHR45690">
    <property type="entry name" value="NACHT, LRR AND PYD DOMAINS-CONTAINING PROTEIN 12"/>
    <property type="match status" value="1"/>
</dbReference>
<evidence type="ECO:0000256" key="1">
    <source>
        <dbReference type="ARBA" id="ARBA00004496"/>
    </source>
</evidence>
<dbReference type="SUPFAM" id="SSF52047">
    <property type="entry name" value="RNI-like"/>
    <property type="match status" value="2"/>
</dbReference>
<dbReference type="Gene3D" id="3.80.10.10">
    <property type="entry name" value="Ribonuclease Inhibitor"/>
    <property type="match status" value="3"/>
</dbReference>
<dbReference type="EMBL" id="GFAA01002769">
    <property type="protein sequence ID" value="JAU00666.1"/>
    <property type="molecule type" value="mRNA"/>
</dbReference>
<dbReference type="SMART" id="SM00367">
    <property type="entry name" value="LRR_CC"/>
    <property type="match status" value="3"/>
</dbReference>
<keyword evidence="2" id="KW-0963">Cytoplasm</keyword>
<dbReference type="AlphaFoldDB" id="A0A1E1XN39"/>
<comment type="subcellular location">
    <subcellularLocation>
        <location evidence="1">Cytoplasm</location>
    </subcellularLocation>
</comment>
<sequence length="394" mass="42819">LNITDENFSAVIMQKLQGSSLKKLSLRNSRLGLGSIQILAKIVAKPECILSSLVLWNCGLSCSAMQTFWKALMVNSSITHLDLCCNSQILDEGIAELCSALRLSNQTVRRLLIAAVGIGSAKTCQAIGDMLVACRNLKYLDLSENAIDDKGMASIAAGIGQSTSLETVLLLNAKGFGAAGVGALADCMLKNTNPPKIKLGCLRVDRQEAAKLRTTLSRNPVAWKHMEVFWDTQSIADFAGVVKQCRQLEEVKIPSVRRMLILDGCAGWDLRVQTAIEHLIETLILTDSIRSLAVTDTALVGNAEVLSKYLARTKKLRKLKFIYGSMSGWNVPVFMNALSSNESLVELDFGDCRITSCPELAAALCQNKTLESFVCYDFEAKEPGFSQMAASLSL</sequence>
<proteinExistence type="evidence at transcript level"/>
<dbReference type="GO" id="GO:0005737">
    <property type="term" value="C:cytoplasm"/>
    <property type="evidence" value="ECO:0007669"/>
    <property type="project" value="UniProtKB-SubCell"/>
</dbReference>
<dbReference type="InterPro" id="IPR006553">
    <property type="entry name" value="Leu-rich_rpt_Cys-con_subtyp"/>
</dbReference>
<reference evidence="4" key="1">
    <citation type="submission" date="2016-09" db="EMBL/GenBank/DDBJ databases">
        <authorList>
            <person name="Capua I."/>
            <person name="De Benedictis P."/>
            <person name="Joannis T."/>
            <person name="Lombin L.H."/>
            <person name="Cattoli G."/>
        </authorList>
    </citation>
    <scope>NUCLEOTIDE SEQUENCE</scope>
</reference>
<evidence type="ECO:0000256" key="2">
    <source>
        <dbReference type="ARBA" id="ARBA00022490"/>
    </source>
</evidence>
<evidence type="ECO:0000256" key="3">
    <source>
        <dbReference type="ARBA" id="ARBA00022737"/>
    </source>
</evidence>
<feature type="non-terminal residue" evidence="4">
    <location>
        <position position="1"/>
    </location>
</feature>
<organism evidence="4">
    <name type="scientific">Amblyomma sculptum</name>
    <name type="common">Tick</name>
    <dbReference type="NCBI Taxonomy" id="1581419"/>
    <lineage>
        <taxon>Eukaryota</taxon>
        <taxon>Metazoa</taxon>
        <taxon>Ecdysozoa</taxon>
        <taxon>Arthropoda</taxon>
        <taxon>Chelicerata</taxon>
        <taxon>Arachnida</taxon>
        <taxon>Acari</taxon>
        <taxon>Parasitiformes</taxon>
        <taxon>Ixodida</taxon>
        <taxon>Ixodoidea</taxon>
        <taxon>Ixodidae</taxon>
        <taxon>Amblyomminae</taxon>
        <taxon>Amblyomma</taxon>
    </lineage>
</organism>
<keyword evidence="3" id="KW-0677">Repeat</keyword>
<dbReference type="InterPro" id="IPR001611">
    <property type="entry name" value="Leu-rich_rpt"/>
</dbReference>
<reference evidence="4" key="2">
    <citation type="journal article" date="2017" name="Front. Cell. Infect. Microbiol.">
        <title>Analysis of the Salivary Gland Transcriptome of Unfed and Partially Fed Amblyomma sculptum Ticks and Descriptive Proteome of the Saliva.</title>
        <authorList>
            <person name="Esteves E."/>
            <person name="Maruyama S.R."/>
            <person name="Kawahara R."/>
            <person name="Fujita A."/>
            <person name="Martins L.A."/>
            <person name="Righi A.A."/>
            <person name="Costa F.B."/>
            <person name="Palmisano G."/>
            <person name="Labruna M.B."/>
            <person name="Sa-Nunes A."/>
            <person name="Ribeiro J.M.C."/>
            <person name="Fogaca A.C."/>
        </authorList>
    </citation>
    <scope>NUCLEOTIDE SEQUENCE</scope>
</reference>